<comment type="caution">
    <text evidence="1">The sequence shown here is derived from an EMBL/GenBank/DDBJ whole genome shotgun (WGS) entry which is preliminary data.</text>
</comment>
<evidence type="ECO:0000313" key="1">
    <source>
        <dbReference type="EMBL" id="MFC0047907.1"/>
    </source>
</evidence>
<protein>
    <recommendedName>
        <fullName evidence="3">N-acetyltransferase domain-containing protein</fullName>
    </recommendedName>
</protein>
<dbReference type="Proteomes" id="UP001589813">
    <property type="component" value="Unassembled WGS sequence"/>
</dbReference>
<keyword evidence="2" id="KW-1185">Reference proteome</keyword>
<dbReference type="RefSeq" id="WP_377241583.1">
    <property type="nucleotide sequence ID" value="NZ_JBHLXP010000001.1"/>
</dbReference>
<evidence type="ECO:0008006" key="3">
    <source>
        <dbReference type="Google" id="ProtNLM"/>
    </source>
</evidence>
<dbReference type="EMBL" id="JBHLXP010000001">
    <property type="protein sequence ID" value="MFC0047907.1"/>
    <property type="molecule type" value="Genomic_DNA"/>
</dbReference>
<dbReference type="SUPFAM" id="SSF55729">
    <property type="entry name" value="Acyl-CoA N-acyltransferases (Nat)"/>
    <property type="match status" value="1"/>
</dbReference>
<accession>A0ABV6BAR9</accession>
<organism evidence="1 2">
    <name type="scientific">Rheinheimera tilapiae</name>
    <dbReference type="NCBI Taxonomy" id="875043"/>
    <lineage>
        <taxon>Bacteria</taxon>
        <taxon>Pseudomonadati</taxon>
        <taxon>Pseudomonadota</taxon>
        <taxon>Gammaproteobacteria</taxon>
        <taxon>Chromatiales</taxon>
        <taxon>Chromatiaceae</taxon>
        <taxon>Rheinheimera</taxon>
    </lineage>
</organism>
<proteinExistence type="predicted"/>
<sequence length="118" mass="13365">MAGSASLLPSGVVLVIFVLLDWIELEQRLMWELADFFILPKYRGGWIALEAVRQVIAQVGQPMAASTFKDNKLALRFFTAVSKRIRLDSVRAVEEEETSPFYTFMINEIERQEAKPGG</sequence>
<dbReference type="InterPro" id="IPR016181">
    <property type="entry name" value="Acyl_CoA_acyltransferase"/>
</dbReference>
<reference evidence="1 2" key="1">
    <citation type="submission" date="2024-09" db="EMBL/GenBank/DDBJ databases">
        <authorList>
            <person name="Sun Q."/>
            <person name="Mori K."/>
        </authorList>
    </citation>
    <scope>NUCLEOTIDE SEQUENCE [LARGE SCALE GENOMIC DNA]</scope>
    <source>
        <strain evidence="1 2">KCTC 23315</strain>
    </source>
</reference>
<evidence type="ECO:0000313" key="2">
    <source>
        <dbReference type="Proteomes" id="UP001589813"/>
    </source>
</evidence>
<name>A0ABV6BAR9_9GAMM</name>
<gene>
    <name evidence="1" type="ORF">ACFFJP_06370</name>
</gene>